<dbReference type="VEuPathDB" id="VectorBase:AMEM004789"/>
<accession>A0A182UWC9</accession>
<dbReference type="InterPro" id="IPR001611">
    <property type="entry name" value="Leu-rich_rpt"/>
</dbReference>
<dbReference type="InterPro" id="IPR050836">
    <property type="entry name" value="SDS22/Internalin_LRR"/>
</dbReference>
<dbReference type="SUPFAM" id="SSF52058">
    <property type="entry name" value="L domain-like"/>
    <property type="match status" value="1"/>
</dbReference>
<dbReference type="GeneID" id="121597318"/>
<proteinExistence type="predicted"/>
<name>A0A182UWC9_ANOME</name>
<protein>
    <recommendedName>
        <fullName evidence="6">Protein phosphatase 1 regulatory subunit 42</fullName>
    </recommendedName>
</protein>
<feature type="compositionally biased region" description="Low complexity" evidence="3">
    <location>
        <begin position="254"/>
        <end position="264"/>
    </location>
</feature>
<dbReference type="KEGG" id="amer:121597318"/>
<feature type="compositionally biased region" description="Basic and acidic residues" evidence="3">
    <location>
        <begin position="235"/>
        <end position="245"/>
    </location>
</feature>
<dbReference type="RefSeq" id="XP_041778918.1">
    <property type="nucleotide sequence ID" value="XM_041922984.1"/>
</dbReference>
<evidence type="ECO:0000256" key="2">
    <source>
        <dbReference type="ARBA" id="ARBA00022737"/>
    </source>
</evidence>
<keyword evidence="1" id="KW-0433">Leucine-rich repeat</keyword>
<dbReference type="PROSITE" id="PS51450">
    <property type="entry name" value="LRR"/>
    <property type="match status" value="3"/>
</dbReference>
<sequence>MTKHKVFSKKAKTNLTHLYLNDKNMTKISNIYPTKNILVLYLHNNQLSKIEKLGAFAHLTHLYLQWNNLRKIENLEGLKNLKQLYLGYNKITRLENLGSLKKLEQLHIERQQLDGAARFDFDPECLCALANHLKVLNIKKLKLANIDALEPLWKLEILLASENNFKSTDDITPVISALYSLRVLDLQGCAAQRDVHYREKVTAAAGHKLLLLDGKMISQSTRNFIKNFQTVKLEKQRRANEKPKTADTGGGGSKSSFESVSERSSGGGGGGGGGGGTVGSGGGTGGFVDPFSAVLPHQFPGNSLFQVSTRRSPACTRILRKPIKSPLLTKTMSANFCDEMAFRSNALHPATAVVMLQGKEIKAGAPPVYKDKLRAHRKIQSLPTIDH</sequence>
<dbReference type="InterPro" id="IPR032675">
    <property type="entry name" value="LRR_dom_sf"/>
</dbReference>
<dbReference type="Proteomes" id="UP000075903">
    <property type="component" value="Unassembled WGS sequence"/>
</dbReference>
<dbReference type="EnsemblMetazoa" id="AMEM004789-RA">
    <property type="protein sequence ID" value="AMEM004789-PA"/>
    <property type="gene ID" value="AMEM004789"/>
</dbReference>
<dbReference type="Gene3D" id="3.80.10.10">
    <property type="entry name" value="Ribonuclease Inhibitor"/>
    <property type="match status" value="2"/>
</dbReference>
<evidence type="ECO:0000256" key="1">
    <source>
        <dbReference type="ARBA" id="ARBA00022614"/>
    </source>
</evidence>
<evidence type="ECO:0000313" key="5">
    <source>
        <dbReference type="Proteomes" id="UP000075903"/>
    </source>
</evidence>
<feature type="compositionally biased region" description="Gly residues" evidence="3">
    <location>
        <begin position="265"/>
        <end position="282"/>
    </location>
</feature>
<dbReference type="Pfam" id="PF12799">
    <property type="entry name" value="LRR_4"/>
    <property type="match status" value="1"/>
</dbReference>
<dbReference type="PANTHER" id="PTHR46652:SF3">
    <property type="entry name" value="LEUCINE-RICH REPEAT-CONTAINING PROTEIN 9"/>
    <property type="match status" value="1"/>
</dbReference>
<keyword evidence="2" id="KW-0677">Repeat</keyword>
<feature type="region of interest" description="Disordered" evidence="3">
    <location>
        <begin position="235"/>
        <end position="282"/>
    </location>
</feature>
<dbReference type="AlphaFoldDB" id="A0A182UWC9"/>
<dbReference type="STRING" id="30066.A0A182UWC9"/>
<dbReference type="PANTHER" id="PTHR46652">
    <property type="entry name" value="LEUCINE-RICH REPEAT AND IQ DOMAIN-CONTAINING PROTEIN 1-RELATED"/>
    <property type="match status" value="1"/>
</dbReference>
<dbReference type="SMART" id="SM00365">
    <property type="entry name" value="LRR_SD22"/>
    <property type="match status" value="4"/>
</dbReference>
<dbReference type="CDD" id="cd21340">
    <property type="entry name" value="PPP1R42"/>
    <property type="match status" value="1"/>
</dbReference>
<dbReference type="InterPro" id="IPR025875">
    <property type="entry name" value="Leu-rich_rpt_4"/>
</dbReference>
<reference evidence="4" key="1">
    <citation type="submission" date="2020-05" db="UniProtKB">
        <authorList>
            <consortium name="EnsemblMetazoa"/>
        </authorList>
    </citation>
    <scope>IDENTIFICATION</scope>
    <source>
        <strain evidence="4">MAF</strain>
    </source>
</reference>
<organism evidence="4 5">
    <name type="scientific">Anopheles merus</name>
    <name type="common">Mosquito</name>
    <dbReference type="NCBI Taxonomy" id="30066"/>
    <lineage>
        <taxon>Eukaryota</taxon>
        <taxon>Metazoa</taxon>
        <taxon>Ecdysozoa</taxon>
        <taxon>Arthropoda</taxon>
        <taxon>Hexapoda</taxon>
        <taxon>Insecta</taxon>
        <taxon>Pterygota</taxon>
        <taxon>Neoptera</taxon>
        <taxon>Endopterygota</taxon>
        <taxon>Diptera</taxon>
        <taxon>Nematocera</taxon>
        <taxon>Culicoidea</taxon>
        <taxon>Culicidae</taxon>
        <taxon>Anophelinae</taxon>
        <taxon>Anopheles</taxon>
    </lineage>
</organism>
<keyword evidence="5" id="KW-1185">Reference proteome</keyword>
<evidence type="ECO:0000313" key="4">
    <source>
        <dbReference type="EnsemblMetazoa" id="AMEM004789-PA"/>
    </source>
</evidence>
<evidence type="ECO:0000256" key="3">
    <source>
        <dbReference type="SAM" id="MobiDB-lite"/>
    </source>
</evidence>
<dbReference type="VEuPathDB" id="VectorBase:AMEM21_009248"/>
<evidence type="ECO:0008006" key="6">
    <source>
        <dbReference type="Google" id="ProtNLM"/>
    </source>
</evidence>